<name>A0A4Q8M0M1_9GAMM</name>
<gene>
    <name evidence="1" type="ORF">EA655_15885</name>
</gene>
<dbReference type="OrthoDB" id="5979571at2"/>
<dbReference type="Proteomes" id="UP000294164">
    <property type="component" value="Unassembled WGS sequence"/>
</dbReference>
<evidence type="ECO:0000313" key="1">
    <source>
        <dbReference type="EMBL" id="TAA38868.1"/>
    </source>
</evidence>
<sequence>MSFVAPPHRPLRHALHALGLLALLLLPLGCSRAPTDGKPDGAQPKPAARIDQAQLDRLKAEGPVANARRVSPIDYVLHYRLMQATGMVDALGGQPQALEALQALGNAYQRHAEALAAHPPRLQPVAFTGEGMSSGFVGLGMGVFGGSLVSSMSAELVSGTSDARLAELVKAGPLELSRNDQGGMGMTVTDTAVEQTIEYAVNEHGISGALKVRTRMDTCPDREGRVSMTMDVDSKMAVTGKPGIGGAVTAHFILERWLDDDAHLVNTQDGSASHLDIRMSGSEHGAIQSADVSMGLGRDGQGTFTEHGEQGFSIFHPDEAASAYKLLQGAQLFLHLMSEAALRSAPWQSGRCVKLEVTSDPAKRTGARPNTAYTLRAMPRAKADGAPTRGTVAATLSGGSTLNPTGKVKADAQFDYANPDQRDQRASIAFEARSKRGVGKATLNFDTLQAGWRITLLPGCPAIQGDARVCDLTKPFAIRGTGGDCSRANVSMQFTPTDDRHGRYRWLTTIGPIKADYGGSYTIETDGDTAVIQTQAAGCATGPGGKACGGASPGIPMVREPQCAAAPSG</sequence>
<reference evidence="1 2" key="1">
    <citation type="submission" date="2019-02" db="EMBL/GenBank/DDBJ databases">
        <title>WGS of Pseudoxanthomonas species novum from clinical isolates.</title>
        <authorList>
            <person name="Bernier A.-M."/>
            <person name="Bernard K."/>
            <person name="Vachon A."/>
        </authorList>
    </citation>
    <scope>NUCLEOTIDE SEQUENCE [LARGE SCALE GENOMIC DNA]</scope>
    <source>
        <strain evidence="1 2">NML130969</strain>
    </source>
</reference>
<protein>
    <submittedName>
        <fullName evidence="1">Uncharacterized protein</fullName>
    </submittedName>
</protein>
<dbReference type="AlphaFoldDB" id="A0A4Q8M0M1"/>
<dbReference type="EMBL" id="SHMG01000011">
    <property type="protein sequence ID" value="TAA38868.1"/>
    <property type="molecule type" value="Genomic_DNA"/>
</dbReference>
<dbReference type="RefSeq" id="WP_130535446.1">
    <property type="nucleotide sequence ID" value="NZ_SHMG01000011.1"/>
</dbReference>
<organism evidence="1 2">
    <name type="scientific">Pseudoxanthomonas winnipegensis</name>
    <dbReference type="NCBI Taxonomy" id="2480810"/>
    <lineage>
        <taxon>Bacteria</taxon>
        <taxon>Pseudomonadati</taxon>
        <taxon>Pseudomonadota</taxon>
        <taxon>Gammaproteobacteria</taxon>
        <taxon>Lysobacterales</taxon>
        <taxon>Lysobacteraceae</taxon>
        <taxon>Pseudoxanthomonas</taxon>
    </lineage>
</organism>
<comment type="caution">
    <text evidence="1">The sequence shown here is derived from an EMBL/GenBank/DDBJ whole genome shotgun (WGS) entry which is preliminary data.</text>
</comment>
<evidence type="ECO:0000313" key="2">
    <source>
        <dbReference type="Proteomes" id="UP000294164"/>
    </source>
</evidence>
<accession>A0A4Q8M0M1</accession>
<proteinExistence type="predicted"/>